<comment type="caution">
    <text evidence="1">The sequence shown here is derived from an EMBL/GenBank/DDBJ whole genome shotgun (WGS) entry which is preliminary data.</text>
</comment>
<dbReference type="AlphaFoldDB" id="A0A9W6IV92"/>
<sequence length="155" mass="17078">MTGLDRPYALAALERTALAADAEEKRFRASVAEETTRRETARRRAFRRYAFLKALVDADVAAPDREASHLAQRAAAAAELEWEEIDEARKPVLDALTALADAIHDARTGALPPEEAGAATLQALEAFEGWYEGARGLAFAELFDRYMPETPLVDF</sequence>
<evidence type="ECO:0000313" key="4">
    <source>
        <dbReference type="Proteomes" id="UP001143400"/>
    </source>
</evidence>
<gene>
    <name evidence="1" type="ORF">GCM10008170_17650</name>
    <name evidence="2" type="ORF">JOD31_000664</name>
</gene>
<dbReference type="Proteomes" id="UP000758856">
    <property type="component" value="Unassembled WGS sequence"/>
</dbReference>
<reference evidence="1" key="1">
    <citation type="journal article" date="2014" name="Int. J. Syst. Evol. Microbiol.">
        <title>Complete genome sequence of Corynebacterium casei LMG S-19264T (=DSM 44701T), isolated from a smear-ripened cheese.</title>
        <authorList>
            <consortium name="US DOE Joint Genome Institute (JGI-PGF)"/>
            <person name="Walter F."/>
            <person name="Albersmeier A."/>
            <person name="Kalinowski J."/>
            <person name="Ruckert C."/>
        </authorList>
    </citation>
    <scope>NUCLEOTIDE SEQUENCE</scope>
    <source>
        <strain evidence="1">VKM B-1606</strain>
    </source>
</reference>
<dbReference type="Proteomes" id="UP001143400">
    <property type="component" value="Unassembled WGS sequence"/>
</dbReference>
<reference evidence="1" key="3">
    <citation type="submission" date="2023-01" db="EMBL/GenBank/DDBJ databases">
        <authorList>
            <person name="Sun Q."/>
            <person name="Evtushenko L."/>
        </authorList>
    </citation>
    <scope>NUCLEOTIDE SEQUENCE</scope>
    <source>
        <strain evidence="1">VKM B-1606</strain>
    </source>
</reference>
<keyword evidence="3" id="KW-1185">Reference proteome</keyword>
<organism evidence="1 4">
    <name type="scientific">Methylopila capsulata</name>
    <dbReference type="NCBI Taxonomy" id="61654"/>
    <lineage>
        <taxon>Bacteria</taxon>
        <taxon>Pseudomonadati</taxon>
        <taxon>Pseudomonadota</taxon>
        <taxon>Alphaproteobacteria</taxon>
        <taxon>Hyphomicrobiales</taxon>
        <taxon>Methylopilaceae</taxon>
        <taxon>Methylopila</taxon>
    </lineage>
</organism>
<reference evidence="2 3" key="2">
    <citation type="submission" date="2021-01" db="EMBL/GenBank/DDBJ databases">
        <title>Genomic Encyclopedia of Type Strains, Phase IV (KMG-IV): sequencing the most valuable type-strain genomes for metagenomic binning, comparative biology and taxonomic classification.</title>
        <authorList>
            <person name="Goeker M."/>
        </authorList>
    </citation>
    <scope>NUCLEOTIDE SEQUENCE [LARGE SCALE GENOMIC DNA]</scope>
    <source>
        <strain evidence="2 3">DSM 6130</strain>
    </source>
</reference>
<protein>
    <submittedName>
        <fullName evidence="1">Uncharacterized protein</fullName>
    </submittedName>
</protein>
<dbReference type="RefSeq" id="WP_204948874.1">
    <property type="nucleotide sequence ID" value="NZ_BSFF01000002.1"/>
</dbReference>
<evidence type="ECO:0000313" key="2">
    <source>
        <dbReference type="EMBL" id="MBM7850452.1"/>
    </source>
</evidence>
<dbReference type="EMBL" id="BSFF01000002">
    <property type="protein sequence ID" value="GLK55746.1"/>
    <property type="molecule type" value="Genomic_DNA"/>
</dbReference>
<proteinExistence type="predicted"/>
<evidence type="ECO:0000313" key="3">
    <source>
        <dbReference type="Proteomes" id="UP000758856"/>
    </source>
</evidence>
<dbReference type="EMBL" id="JAFBCY010000001">
    <property type="protein sequence ID" value="MBM7850452.1"/>
    <property type="molecule type" value="Genomic_DNA"/>
</dbReference>
<name>A0A9W6IV92_9HYPH</name>
<evidence type="ECO:0000313" key="1">
    <source>
        <dbReference type="EMBL" id="GLK55746.1"/>
    </source>
</evidence>
<accession>A0A9W6IV92</accession>